<evidence type="ECO:0000256" key="2">
    <source>
        <dbReference type="ARBA" id="ARBA00022517"/>
    </source>
</evidence>
<evidence type="ECO:0000313" key="14">
    <source>
        <dbReference type="Proteomes" id="UP000027446"/>
    </source>
</evidence>
<evidence type="ECO:0000256" key="5">
    <source>
        <dbReference type="ARBA" id="ARBA00022741"/>
    </source>
</evidence>
<feature type="binding site" evidence="10">
    <location>
        <position position="284"/>
    </location>
    <ligand>
        <name>Zn(2+)</name>
        <dbReference type="ChEBI" id="CHEBI:29105"/>
    </ligand>
</feature>
<feature type="binding site" evidence="10">
    <location>
        <begin position="199"/>
        <end position="207"/>
    </location>
    <ligand>
        <name>GTP</name>
        <dbReference type="ChEBI" id="CHEBI:37565"/>
    </ligand>
</feature>
<dbReference type="RefSeq" id="WP_035569290.1">
    <property type="nucleotide sequence ID" value="NZ_ARYH01000001.1"/>
</dbReference>
<keyword evidence="1 10" id="KW-0963">Cytoplasm</keyword>
<comment type="function">
    <text evidence="10">One of several proteins that assist in the late maturation steps of the functional core of the 30S ribosomal subunit. Helps release RbfA from mature subunits. May play a role in the assembly of ribosomal proteins into the subunit. Circularly permuted GTPase that catalyzes slow GTP hydrolysis, GTPase activity is stimulated by the 30S ribosomal subunit.</text>
</comment>
<evidence type="ECO:0000256" key="10">
    <source>
        <dbReference type="HAMAP-Rule" id="MF_01820"/>
    </source>
</evidence>
<dbReference type="InterPro" id="IPR010914">
    <property type="entry name" value="RsgA_GTPase_dom"/>
</dbReference>
<dbReference type="PROSITE" id="PS50936">
    <property type="entry name" value="ENGC_GTPASE"/>
    <property type="match status" value="1"/>
</dbReference>
<dbReference type="GO" id="GO:0005525">
    <property type="term" value="F:GTP binding"/>
    <property type="evidence" value="ECO:0007669"/>
    <property type="project" value="UniProtKB-UniRule"/>
</dbReference>
<dbReference type="EMBL" id="ARYH01000001">
    <property type="protein sequence ID" value="KCZ84550.1"/>
    <property type="molecule type" value="Genomic_DNA"/>
</dbReference>
<evidence type="ECO:0000256" key="6">
    <source>
        <dbReference type="ARBA" id="ARBA00022801"/>
    </source>
</evidence>
<feature type="domain" description="EngC GTPase" evidence="11">
    <location>
        <begin position="108"/>
        <end position="254"/>
    </location>
</feature>
<feature type="binding site" evidence="10">
    <location>
        <position position="286"/>
    </location>
    <ligand>
        <name>Zn(2+)</name>
        <dbReference type="ChEBI" id="CHEBI:29105"/>
    </ligand>
</feature>
<dbReference type="Proteomes" id="UP000027446">
    <property type="component" value="Unassembled WGS sequence"/>
</dbReference>
<keyword evidence="2 10" id="KW-0690">Ribosome biogenesis</keyword>
<evidence type="ECO:0000256" key="1">
    <source>
        <dbReference type="ARBA" id="ARBA00022490"/>
    </source>
</evidence>
<dbReference type="SUPFAM" id="SSF52540">
    <property type="entry name" value="P-loop containing nucleoside triphosphate hydrolases"/>
    <property type="match status" value="1"/>
</dbReference>
<dbReference type="GO" id="GO:0046872">
    <property type="term" value="F:metal ion binding"/>
    <property type="evidence" value="ECO:0007669"/>
    <property type="project" value="UniProtKB-KW"/>
</dbReference>
<protein>
    <recommendedName>
        <fullName evidence="10">Small ribosomal subunit biogenesis GTPase RsgA</fullName>
        <ecNumber evidence="10">3.6.1.-</ecNumber>
    </recommendedName>
</protein>
<evidence type="ECO:0000256" key="9">
    <source>
        <dbReference type="ARBA" id="ARBA00023134"/>
    </source>
</evidence>
<dbReference type="PROSITE" id="PS51721">
    <property type="entry name" value="G_CP"/>
    <property type="match status" value="1"/>
</dbReference>
<proteinExistence type="inferred from homology"/>
<dbReference type="STRING" id="1280949.HAD_02685"/>
<dbReference type="GO" id="GO:0019843">
    <property type="term" value="F:rRNA binding"/>
    <property type="evidence" value="ECO:0007669"/>
    <property type="project" value="UniProtKB-KW"/>
</dbReference>
<dbReference type="Pfam" id="PF03193">
    <property type="entry name" value="RsgA_GTPase"/>
    <property type="match status" value="1"/>
</dbReference>
<comment type="caution">
    <text evidence="13">The sequence shown here is derived from an EMBL/GenBank/DDBJ whole genome shotgun (WGS) entry which is preliminary data.</text>
</comment>
<feature type="binding site" evidence="10">
    <location>
        <position position="279"/>
    </location>
    <ligand>
        <name>Zn(2+)</name>
        <dbReference type="ChEBI" id="CHEBI:29105"/>
    </ligand>
</feature>
<dbReference type="AlphaFoldDB" id="A0A069E327"/>
<dbReference type="Gene3D" id="1.10.40.50">
    <property type="entry name" value="Probable gtpase engc, domain 3"/>
    <property type="match status" value="1"/>
</dbReference>
<dbReference type="EC" id="3.6.1.-" evidence="10"/>
<keyword evidence="7 10" id="KW-0862">Zinc</keyword>
<comment type="similarity">
    <text evidence="10">Belongs to the TRAFAC class YlqF/YawG GTPase family. RsgA subfamily.</text>
</comment>
<dbReference type="GO" id="GO:0005737">
    <property type="term" value="C:cytoplasm"/>
    <property type="evidence" value="ECO:0007669"/>
    <property type="project" value="UniProtKB-SubCell"/>
</dbReference>
<dbReference type="NCBIfam" id="TIGR00157">
    <property type="entry name" value="ribosome small subunit-dependent GTPase A"/>
    <property type="match status" value="1"/>
</dbReference>
<dbReference type="eggNOG" id="COG1162">
    <property type="taxonomic scope" value="Bacteria"/>
</dbReference>
<feature type="domain" description="CP-type G" evidence="12">
    <location>
        <begin position="100"/>
        <end position="256"/>
    </location>
</feature>
<dbReference type="Gene3D" id="3.40.50.300">
    <property type="entry name" value="P-loop containing nucleotide triphosphate hydrolases"/>
    <property type="match status" value="1"/>
</dbReference>
<evidence type="ECO:0000256" key="3">
    <source>
        <dbReference type="ARBA" id="ARBA00022723"/>
    </source>
</evidence>
<comment type="subcellular location">
    <subcellularLocation>
        <location evidence="10">Cytoplasm</location>
    </subcellularLocation>
</comment>
<keyword evidence="4 10" id="KW-0699">rRNA-binding</keyword>
<evidence type="ECO:0000256" key="8">
    <source>
        <dbReference type="ARBA" id="ARBA00022884"/>
    </source>
</evidence>
<dbReference type="PATRIC" id="fig|1280949.3.peg.552"/>
<gene>
    <name evidence="10" type="primary">rsgA</name>
    <name evidence="13" type="ORF">HAD_02685</name>
</gene>
<dbReference type="PANTHER" id="PTHR32120:SF10">
    <property type="entry name" value="SMALL RIBOSOMAL SUBUNIT BIOGENESIS GTPASE RSGA"/>
    <property type="match status" value="1"/>
</dbReference>
<evidence type="ECO:0000259" key="11">
    <source>
        <dbReference type="PROSITE" id="PS50936"/>
    </source>
</evidence>
<name>A0A069E327_9PROT</name>
<keyword evidence="3 10" id="KW-0479">Metal-binding</keyword>
<keyword evidence="5 10" id="KW-0547">Nucleotide-binding</keyword>
<dbReference type="InterPro" id="IPR030378">
    <property type="entry name" value="G_CP_dom"/>
</dbReference>
<evidence type="ECO:0000256" key="4">
    <source>
        <dbReference type="ARBA" id="ARBA00022730"/>
    </source>
</evidence>
<comment type="subunit">
    <text evidence="10">Monomer. Associates with 30S ribosomal subunit, binds 16S rRNA.</text>
</comment>
<organism evidence="13 14">
    <name type="scientific">Hyphomonas adhaerens MHS-3</name>
    <dbReference type="NCBI Taxonomy" id="1280949"/>
    <lineage>
        <taxon>Bacteria</taxon>
        <taxon>Pseudomonadati</taxon>
        <taxon>Pseudomonadota</taxon>
        <taxon>Alphaproteobacteria</taxon>
        <taxon>Hyphomonadales</taxon>
        <taxon>Hyphomonadaceae</taxon>
        <taxon>Hyphomonas</taxon>
    </lineage>
</organism>
<dbReference type="InterPro" id="IPR027417">
    <property type="entry name" value="P-loop_NTPase"/>
</dbReference>
<dbReference type="PANTHER" id="PTHR32120">
    <property type="entry name" value="SMALL RIBOSOMAL SUBUNIT BIOGENESIS GTPASE RSGA"/>
    <property type="match status" value="1"/>
</dbReference>
<dbReference type="HAMAP" id="MF_01820">
    <property type="entry name" value="GTPase_RsgA"/>
    <property type="match status" value="1"/>
</dbReference>
<dbReference type="GO" id="GO:0003924">
    <property type="term" value="F:GTPase activity"/>
    <property type="evidence" value="ECO:0007669"/>
    <property type="project" value="UniProtKB-UniRule"/>
</dbReference>
<feature type="binding site" evidence="10">
    <location>
        <position position="292"/>
    </location>
    <ligand>
        <name>Zn(2+)</name>
        <dbReference type="ChEBI" id="CHEBI:29105"/>
    </ligand>
</feature>
<feature type="binding site" evidence="10">
    <location>
        <begin position="147"/>
        <end position="150"/>
    </location>
    <ligand>
        <name>GTP</name>
        <dbReference type="ChEBI" id="CHEBI:37565"/>
    </ligand>
</feature>
<comment type="cofactor">
    <cofactor evidence="10">
        <name>Zn(2+)</name>
        <dbReference type="ChEBI" id="CHEBI:29105"/>
    </cofactor>
    <text evidence="10">Binds 1 zinc ion per subunit.</text>
</comment>
<dbReference type="OrthoDB" id="9809485at2"/>
<keyword evidence="6 10" id="KW-0378">Hydrolase</keyword>
<evidence type="ECO:0000313" key="13">
    <source>
        <dbReference type="EMBL" id="KCZ84550.1"/>
    </source>
</evidence>
<keyword evidence="14" id="KW-1185">Reference proteome</keyword>
<dbReference type="GO" id="GO:0042274">
    <property type="term" value="P:ribosomal small subunit biogenesis"/>
    <property type="evidence" value="ECO:0007669"/>
    <property type="project" value="UniProtKB-UniRule"/>
</dbReference>
<keyword evidence="8 10" id="KW-0694">RNA-binding</keyword>
<dbReference type="InterPro" id="IPR004881">
    <property type="entry name" value="Ribosome_biogen_GTPase_RsgA"/>
</dbReference>
<keyword evidence="9 10" id="KW-0342">GTP-binding</keyword>
<accession>A0A069E327</accession>
<reference evidence="13 14" key="1">
    <citation type="journal article" date="2014" name="Antonie Van Leeuwenhoek">
        <title>Hyphomonas beringensis sp. nov. and Hyphomonas chukchiensis sp. nov., isolated from surface seawater of the Bering Sea and Chukchi Sea.</title>
        <authorList>
            <person name="Li C."/>
            <person name="Lai Q."/>
            <person name="Li G."/>
            <person name="Dong C."/>
            <person name="Wang J."/>
            <person name="Liao Y."/>
            <person name="Shao Z."/>
        </authorList>
    </citation>
    <scope>NUCLEOTIDE SEQUENCE [LARGE SCALE GENOMIC DNA]</scope>
    <source>
        <strain evidence="13 14">MHS-3</strain>
    </source>
</reference>
<evidence type="ECO:0000259" key="12">
    <source>
        <dbReference type="PROSITE" id="PS51721"/>
    </source>
</evidence>
<evidence type="ECO:0000256" key="7">
    <source>
        <dbReference type="ARBA" id="ARBA00022833"/>
    </source>
</evidence>
<dbReference type="CDD" id="cd01854">
    <property type="entry name" value="YjeQ_EngC"/>
    <property type="match status" value="1"/>
</dbReference>
<sequence length="352" mass="38168">MTFQSADLAALGWTPFFNAQTTFDELSALCPVRVMAVHRGQLAVLGDGVDASIPSHMPDAQSEEDYPTVGDWLLIDRETLRPIRLLERTSLFKRRAPGTGRKLQLIAANVDTLFIVSSCNQDFNLARIERYLVLAKEAGVQPVVVLTKSDLAPAPEDFAAEARRLQPGLLVETVNALEPDSLGPVRAWCGKGQTVALMGSSGVGKSTLINTLTGAAAATQSIRDDDAKGRHTTTGRALHRLHEGGWLIDTPGMRELQLTDASAGIDDVFEDIAGLAHTCRFSDCAHESEPGCAVQAAIDAGTLDAQRLGRWRKLVAEEAFNSQTLAQRRASDKAFGKMVRSTVQHKRKGDWK</sequence>